<dbReference type="AlphaFoldDB" id="A0A0F6YJU5"/>
<keyword evidence="2" id="KW-0732">Signal</keyword>
<comment type="similarity">
    <text evidence="1">Belongs to the outer membrane factor (OMF) (TC 1.B.17) family.</text>
</comment>
<organism evidence="3 4">
    <name type="scientific">Sandaracinus amylolyticus</name>
    <dbReference type="NCBI Taxonomy" id="927083"/>
    <lineage>
        <taxon>Bacteria</taxon>
        <taxon>Pseudomonadati</taxon>
        <taxon>Myxococcota</taxon>
        <taxon>Polyangia</taxon>
        <taxon>Polyangiales</taxon>
        <taxon>Sandaracinaceae</taxon>
        <taxon>Sandaracinus</taxon>
    </lineage>
</organism>
<keyword evidence="4" id="KW-1185">Reference proteome</keyword>
<dbReference type="InterPro" id="IPR003423">
    <property type="entry name" value="OMP_efflux"/>
</dbReference>
<dbReference type="STRING" id="927083.DB32_005650"/>
<accession>A0A0F6YJU5</accession>
<dbReference type="KEGG" id="samy:DB32_005650"/>
<evidence type="ECO:0000256" key="2">
    <source>
        <dbReference type="SAM" id="SignalP"/>
    </source>
</evidence>
<dbReference type="Gene3D" id="1.20.1600.10">
    <property type="entry name" value="Outer membrane efflux proteins (OEP)"/>
    <property type="match status" value="1"/>
</dbReference>
<evidence type="ECO:0000313" key="3">
    <source>
        <dbReference type="EMBL" id="AKF08501.1"/>
    </source>
</evidence>
<dbReference type="Proteomes" id="UP000034883">
    <property type="component" value="Chromosome"/>
</dbReference>
<sequence length="414" mass="44831">MPRLLLVVLVLLACPAAVRAQAISFDEALALGEDAPDVRGAERALASRARRDRDISDVTSATELQLVPGVRVLREQDRGFEGSIGVVQGWSLAGLGGARRRAAEDERAVIAAERRAIALERRIGAARAWIELSVLERQLALAIAERDIARELEERARRAADVGVITAPDASEVSAFHGETQLAAHAAEGARLAGALALADAMAVRAEETMHTTGGAPSPELPGHDELEARLSDVEGLPRVEMARLAAIAARAREAERAALAGPTMQTGLQVYREAPDGLMIFGQLSFGIPLVDLGARDRSLALEEAERADAALEAHELEARRRAVEIAHEVDHTRRAEQTLREVVVPALEALVSSREAQMRAGETTTMLLLDARRRSLAARSRLVQVEGARRWAEVRAWLMLASRARAERVEER</sequence>
<feature type="signal peptide" evidence="2">
    <location>
        <begin position="1"/>
        <end position="20"/>
    </location>
</feature>
<dbReference type="RefSeq" id="WP_053235635.1">
    <property type="nucleotide sequence ID" value="NZ_CP011125.1"/>
</dbReference>
<dbReference type="Pfam" id="PF02321">
    <property type="entry name" value="OEP"/>
    <property type="match status" value="1"/>
</dbReference>
<reference evidence="3 4" key="1">
    <citation type="submission" date="2015-03" db="EMBL/GenBank/DDBJ databases">
        <title>Genome assembly of Sandaracinus amylolyticus DSM 53668.</title>
        <authorList>
            <person name="Sharma G."/>
            <person name="Subramanian S."/>
        </authorList>
    </citation>
    <scope>NUCLEOTIDE SEQUENCE [LARGE SCALE GENOMIC DNA]</scope>
    <source>
        <strain evidence="3 4">DSM 53668</strain>
    </source>
</reference>
<dbReference type="SUPFAM" id="SSF56954">
    <property type="entry name" value="Outer membrane efflux proteins (OEP)"/>
    <property type="match status" value="1"/>
</dbReference>
<evidence type="ECO:0000256" key="1">
    <source>
        <dbReference type="ARBA" id="ARBA00007613"/>
    </source>
</evidence>
<gene>
    <name evidence="3" type="ORF">DB32_005650</name>
</gene>
<protein>
    <submittedName>
        <fullName evidence="3">Heavy metal RND efflux outer membrane protein, CzcC family</fullName>
    </submittedName>
</protein>
<name>A0A0F6YJU5_9BACT</name>
<feature type="chain" id="PRO_5002512365" evidence="2">
    <location>
        <begin position="21"/>
        <end position="414"/>
    </location>
</feature>
<proteinExistence type="inferred from homology"/>
<evidence type="ECO:0000313" key="4">
    <source>
        <dbReference type="Proteomes" id="UP000034883"/>
    </source>
</evidence>
<dbReference type="EMBL" id="CP011125">
    <property type="protein sequence ID" value="AKF08501.1"/>
    <property type="molecule type" value="Genomic_DNA"/>
</dbReference>